<comment type="caution">
    <text evidence="1">The sequence shown here is derived from an EMBL/GenBank/DDBJ whole genome shotgun (WGS) entry which is preliminary data.</text>
</comment>
<organism evidence="1">
    <name type="scientific">marine sediment metagenome</name>
    <dbReference type="NCBI Taxonomy" id="412755"/>
    <lineage>
        <taxon>unclassified sequences</taxon>
        <taxon>metagenomes</taxon>
        <taxon>ecological metagenomes</taxon>
    </lineage>
</organism>
<sequence length="73" mass="8338">MDTPERAEAVFQRSISEALGYIELAQHCHKRALDATAMRKAALRALQRFSDNDELIDAMYDADMRADMEADNY</sequence>
<accession>A0A0F9IXW3</accession>
<reference evidence="1" key="1">
    <citation type="journal article" date="2015" name="Nature">
        <title>Complex archaea that bridge the gap between prokaryotes and eukaryotes.</title>
        <authorList>
            <person name="Spang A."/>
            <person name="Saw J.H."/>
            <person name="Jorgensen S.L."/>
            <person name="Zaremba-Niedzwiedzka K."/>
            <person name="Martijn J."/>
            <person name="Lind A.E."/>
            <person name="van Eijk R."/>
            <person name="Schleper C."/>
            <person name="Guy L."/>
            <person name="Ettema T.J."/>
        </authorList>
    </citation>
    <scope>NUCLEOTIDE SEQUENCE</scope>
</reference>
<gene>
    <name evidence="1" type="ORF">LCGC14_1890300</name>
</gene>
<dbReference type="EMBL" id="LAZR01019616">
    <property type="protein sequence ID" value="KKL91877.1"/>
    <property type="molecule type" value="Genomic_DNA"/>
</dbReference>
<proteinExistence type="predicted"/>
<dbReference type="AlphaFoldDB" id="A0A0F9IXW3"/>
<evidence type="ECO:0000313" key="1">
    <source>
        <dbReference type="EMBL" id="KKL91877.1"/>
    </source>
</evidence>
<protein>
    <submittedName>
        <fullName evidence="1">Uncharacterized protein</fullName>
    </submittedName>
</protein>
<name>A0A0F9IXW3_9ZZZZ</name>